<sequence>MGVWVGSKNLKDNLHHLFLILEQLWRFLCTSLTTYAKMGWIQELDRLNYQSSIKECYSLWKMNGTKNDINEVYKVILISTFRERIKEGKQDEDGC</sequence>
<keyword evidence="2" id="KW-1185">Reference proteome</keyword>
<name>A0AAW1DAS3_9HEMI</name>
<evidence type="ECO:0000313" key="1">
    <source>
        <dbReference type="EMBL" id="KAK9507806.1"/>
    </source>
</evidence>
<reference evidence="1 2" key="1">
    <citation type="submission" date="2022-12" db="EMBL/GenBank/DDBJ databases">
        <title>Chromosome-level genome assembly of true bugs.</title>
        <authorList>
            <person name="Ma L."/>
            <person name="Li H."/>
        </authorList>
    </citation>
    <scope>NUCLEOTIDE SEQUENCE [LARGE SCALE GENOMIC DNA]</scope>
    <source>
        <strain evidence="1">Lab_2022b</strain>
    </source>
</reference>
<gene>
    <name evidence="1" type="ORF">O3M35_007580</name>
</gene>
<proteinExistence type="predicted"/>
<organism evidence="1 2">
    <name type="scientific">Rhynocoris fuscipes</name>
    <dbReference type="NCBI Taxonomy" id="488301"/>
    <lineage>
        <taxon>Eukaryota</taxon>
        <taxon>Metazoa</taxon>
        <taxon>Ecdysozoa</taxon>
        <taxon>Arthropoda</taxon>
        <taxon>Hexapoda</taxon>
        <taxon>Insecta</taxon>
        <taxon>Pterygota</taxon>
        <taxon>Neoptera</taxon>
        <taxon>Paraneoptera</taxon>
        <taxon>Hemiptera</taxon>
        <taxon>Heteroptera</taxon>
        <taxon>Panheteroptera</taxon>
        <taxon>Cimicomorpha</taxon>
        <taxon>Reduviidae</taxon>
        <taxon>Harpactorinae</taxon>
        <taxon>Harpactorini</taxon>
        <taxon>Rhynocoris</taxon>
    </lineage>
</organism>
<accession>A0AAW1DAS3</accession>
<protein>
    <submittedName>
        <fullName evidence="1">Uncharacterized protein</fullName>
    </submittedName>
</protein>
<comment type="caution">
    <text evidence="1">The sequence shown here is derived from an EMBL/GenBank/DDBJ whole genome shotgun (WGS) entry which is preliminary data.</text>
</comment>
<evidence type="ECO:0000313" key="2">
    <source>
        <dbReference type="Proteomes" id="UP001461498"/>
    </source>
</evidence>
<dbReference type="AlphaFoldDB" id="A0AAW1DAS3"/>
<dbReference type="Proteomes" id="UP001461498">
    <property type="component" value="Unassembled WGS sequence"/>
</dbReference>
<dbReference type="EMBL" id="JAPXFL010000004">
    <property type="protein sequence ID" value="KAK9507806.1"/>
    <property type="molecule type" value="Genomic_DNA"/>
</dbReference>